<dbReference type="RefSeq" id="WP_133081372.1">
    <property type="nucleotide sequence ID" value="NZ_CP024915.1"/>
</dbReference>
<proteinExistence type="predicted"/>
<evidence type="ECO:0000259" key="1">
    <source>
        <dbReference type="Pfam" id="PF13474"/>
    </source>
</evidence>
<evidence type="ECO:0000313" key="3">
    <source>
        <dbReference type="Proteomes" id="UP000239187"/>
    </source>
</evidence>
<name>A0A2L0UI44_9MICC</name>
<reference evidence="2 3" key="1">
    <citation type="submission" date="2017-11" db="EMBL/GenBank/DDBJ databases">
        <title>Draft genome of Arthrobacter agilis strain UMCV2, a plant growth-promoting rhizobacterium and biocontrol capacity of phytopathogenic fungi.</title>
        <authorList>
            <person name="Martinez-Camara R."/>
            <person name="Santoyo G."/>
            <person name="Moreno-Hagelsieb G."/>
            <person name="Valencia-Cantero E."/>
        </authorList>
    </citation>
    <scope>NUCLEOTIDE SEQUENCE [LARGE SCALE GENOMIC DNA]</scope>
    <source>
        <strain evidence="2 3">UMCV2</strain>
    </source>
</reference>
<protein>
    <submittedName>
        <fullName evidence="2">DUF4440 domain-containing protein</fullName>
    </submittedName>
</protein>
<accession>A0A2L0UI44</accession>
<evidence type="ECO:0000313" key="2">
    <source>
        <dbReference type="EMBL" id="AUZ88912.1"/>
    </source>
</evidence>
<gene>
    <name evidence="2" type="ORF">CVO76_15635</name>
</gene>
<dbReference type="InterPro" id="IPR037401">
    <property type="entry name" value="SnoaL-like"/>
</dbReference>
<dbReference type="EMBL" id="CP024915">
    <property type="protein sequence ID" value="AUZ88912.1"/>
    <property type="molecule type" value="Genomic_DNA"/>
</dbReference>
<feature type="domain" description="SnoaL-like" evidence="1">
    <location>
        <begin position="11"/>
        <end position="129"/>
    </location>
</feature>
<dbReference type="Pfam" id="PF13474">
    <property type="entry name" value="SnoaL_3"/>
    <property type="match status" value="1"/>
</dbReference>
<dbReference type="Gene3D" id="3.10.450.50">
    <property type="match status" value="1"/>
</dbReference>
<dbReference type="Proteomes" id="UP000239187">
    <property type="component" value="Chromosome"/>
</dbReference>
<dbReference type="InterPro" id="IPR032710">
    <property type="entry name" value="NTF2-like_dom_sf"/>
</dbReference>
<organism evidence="2 3">
    <name type="scientific">Arthrobacter agilis</name>
    <dbReference type="NCBI Taxonomy" id="37921"/>
    <lineage>
        <taxon>Bacteria</taxon>
        <taxon>Bacillati</taxon>
        <taxon>Actinomycetota</taxon>
        <taxon>Actinomycetes</taxon>
        <taxon>Micrococcales</taxon>
        <taxon>Micrococcaceae</taxon>
        <taxon>Arthrobacter</taxon>
    </lineage>
</organism>
<dbReference type="SUPFAM" id="SSF54427">
    <property type="entry name" value="NTF2-like"/>
    <property type="match status" value="1"/>
</dbReference>
<dbReference type="AlphaFoldDB" id="A0A2L0UI44"/>
<sequence>MTDAHLTEEDVLHAANALVEAFRATDTQAYFACFAEDATFVFHTEDRRLGSRAAYEQLWSTWLDAGWRVTDCSSSDRRVQLLGDVAVFTHDVRTTTETAGESETTRERETIVFRRSDGTITAVHEHLSPTPHDDRK</sequence>